<reference evidence="2" key="1">
    <citation type="submission" date="2016-10" db="EMBL/GenBank/DDBJ databases">
        <authorList>
            <person name="Varghese N."/>
            <person name="Submissions S."/>
        </authorList>
    </citation>
    <scope>NUCLEOTIDE SEQUENCE [LARGE SCALE GENOMIC DNA]</scope>
    <source>
        <strain evidence="2">DSM 13327</strain>
    </source>
</reference>
<dbReference type="EMBL" id="FOTS01000002">
    <property type="protein sequence ID" value="SFL35582.1"/>
    <property type="molecule type" value="Genomic_DNA"/>
</dbReference>
<protein>
    <submittedName>
        <fullName evidence="1">Uncharacterized protein</fullName>
    </submittedName>
</protein>
<accession>A0A1I4GZT0</accession>
<keyword evidence="2" id="KW-1185">Reference proteome</keyword>
<gene>
    <name evidence="1" type="ORF">SAMN04490355_100275</name>
</gene>
<dbReference type="AlphaFoldDB" id="A0A1I4GZT0"/>
<organism evidence="1 2">
    <name type="scientific">Pelosinus propionicus DSM 13327</name>
    <dbReference type="NCBI Taxonomy" id="1123291"/>
    <lineage>
        <taxon>Bacteria</taxon>
        <taxon>Bacillati</taxon>
        <taxon>Bacillota</taxon>
        <taxon>Negativicutes</taxon>
        <taxon>Selenomonadales</taxon>
        <taxon>Sporomusaceae</taxon>
        <taxon>Pelosinus</taxon>
    </lineage>
</organism>
<dbReference type="Proteomes" id="UP000199520">
    <property type="component" value="Unassembled WGS sequence"/>
</dbReference>
<evidence type="ECO:0000313" key="1">
    <source>
        <dbReference type="EMBL" id="SFL35582.1"/>
    </source>
</evidence>
<evidence type="ECO:0000313" key="2">
    <source>
        <dbReference type="Proteomes" id="UP000199520"/>
    </source>
</evidence>
<dbReference type="STRING" id="1123291.SAMN04490355_100275"/>
<proteinExistence type="predicted"/>
<sequence length="62" mass="7462">MVHSKPIFYIIFFSERRIEKNVEKYRRKYHNGQTNLKVGTQSYGSKDVTSMIARLHRLLIMM</sequence>
<name>A0A1I4GZT0_9FIRM</name>